<dbReference type="EMBL" id="QJKB01000029">
    <property type="protein sequence ID" value="PXX33707.1"/>
    <property type="molecule type" value="Genomic_DNA"/>
</dbReference>
<dbReference type="Proteomes" id="UP000247792">
    <property type="component" value="Unassembled WGS sequence"/>
</dbReference>
<reference evidence="2 3" key="1">
    <citation type="submission" date="2018-05" db="EMBL/GenBank/DDBJ databases">
        <title>Genomic Encyclopedia of Type Strains, Phase IV (KMG-IV): sequencing the most valuable type-strain genomes for metagenomic binning, comparative biology and taxonomic classification.</title>
        <authorList>
            <person name="Goeker M."/>
        </authorList>
    </citation>
    <scope>NUCLEOTIDE SEQUENCE [LARGE SCALE GENOMIC DNA]</scope>
    <source>
        <strain evidence="2 3">DSM 19792</strain>
    </source>
</reference>
<dbReference type="Pfam" id="PF14347">
    <property type="entry name" value="DUF4399"/>
    <property type="match status" value="1"/>
</dbReference>
<keyword evidence="3" id="KW-1185">Reference proteome</keyword>
<accession>A0A318IKF8</accession>
<evidence type="ECO:0000313" key="3">
    <source>
        <dbReference type="Proteomes" id="UP000247792"/>
    </source>
</evidence>
<proteinExistence type="predicted"/>
<comment type="caution">
    <text evidence="2">The sequence shown here is derived from an EMBL/GenBank/DDBJ whole genome shotgun (WGS) entry which is preliminary data.</text>
</comment>
<dbReference type="AlphaFoldDB" id="A0A318IKF8"/>
<name>A0A318IKF8_9BURK</name>
<feature type="domain" description="DUF4399" evidence="1">
    <location>
        <begin position="121"/>
        <end position="217"/>
    </location>
</feature>
<protein>
    <submittedName>
        <fullName evidence="2">Uncharacterized protein DUF4399</fullName>
    </submittedName>
</protein>
<sequence length="222" mass="24770">MLLSGCKALIVLLKDYTNMKNIAIPLLISIIRCIFAHPYRDKQMKLQLKKNYVPYLAVLLALPCLTYSADKAKPAPTINTPDTTVCSSNAVERTLPFPVGDKALYFLNLRDGDKVRSPFRVAFSVSGMGVAPVQAGNIDGTGHHHILIDLDLPQDIKKPIPFDSADEYQHQHYKHFGKGETETVLNLPPGKHKLRLMFANHQHVPYYIASKEVNIEVLPSKG</sequence>
<gene>
    <name evidence="2" type="ORF">DFR42_1293</name>
</gene>
<evidence type="ECO:0000259" key="1">
    <source>
        <dbReference type="Pfam" id="PF14347"/>
    </source>
</evidence>
<organism evidence="2 3">
    <name type="scientific">Undibacterium pigrum</name>
    <dbReference type="NCBI Taxonomy" id="401470"/>
    <lineage>
        <taxon>Bacteria</taxon>
        <taxon>Pseudomonadati</taxon>
        <taxon>Pseudomonadota</taxon>
        <taxon>Betaproteobacteria</taxon>
        <taxon>Burkholderiales</taxon>
        <taxon>Oxalobacteraceae</taxon>
        <taxon>Undibacterium</taxon>
    </lineage>
</organism>
<evidence type="ECO:0000313" key="2">
    <source>
        <dbReference type="EMBL" id="PXX33707.1"/>
    </source>
</evidence>
<dbReference type="InterPro" id="IPR025512">
    <property type="entry name" value="DUF4399"/>
</dbReference>